<evidence type="ECO:0000313" key="3">
    <source>
        <dbReference type="Proteomes" id="UP000324222"/>
    </source>
</evidence>
<protein>
    <submittedName>
        <fullName evidence="2">Uncharacterized protein</fullName>
    </submittedName>
</protein>
<dbReference type="AlphaFoldDB" id="A0A5B7EVE5"/>
<dbReference type="EMBL" id="VSRR010003665">
    <property type="protein sequence ID" value="MPC37028.1"/>
    <property type="molecule type" value="Genomic_DNA"/>
</dbReference>
<name>A0A5B7EVE5_PORTR</name>
<gene>
    <name evidence="2" type="ORF">E2C01_030501</name>
</gene>
<organism evidence="2 3">
    <name type="scientific">Portunus trituberculatus</name>
    <name type="common">Swimming crab</name>
    <name type="synonym">Neptunus trituberculatus</name>
    <dbReference type="NCBI Taxonomy" id="210409"/>
    <lineage>
        <taxon>Eukaryota</taxon>
        <taxon>Metazoa</taxon>
        <taxon>Ecdysozoa</taxon>
        <taxon>Arthropoda</taxon>
        <taxon>Crustacea</taxon>
        <taxon>Multicrustacea</taxon>
        <taxon>Malacostraca</taxon>
        <taxon>Eumalacostraca</taxon>
        <taxon>Eucarida</taxon>
        <taxon>Decapoda</taxon>
        <taxon>Pleocyemata</taxon>
        <taxon>Brachyura</taxon>
        <taxon>Eubrachyura</taxon>
        <taxon>Portunoidea</taxon>
        <taxon>Portunidae</taxon>
        <taxon>Portuninae</taxon>
        <taxon>Portunus</taxon>
    </lineage>
</organism>
<keyword evidence="3" id="KW-1185">Reference proteome</keyword>
<evidence type="ECO:0000256" key="1">
    <source>
        <dbReference type="SAM" id="MobiDB-lite"/>
    </source>
</evidence>
<reference evidence="2 3" key="1">
    <citation type="submission" date="2019-05" db="EMBL/GenBank/DDBJ databases">
        <title>Another draft genome of Portunus trituberculatus and its Hox gene families provides insights of decapod evolution.</title>
        <authorList>
            <person name="Jeong J.-H."/>
            <person name="Song I."/>
            <person name="Kim S."/>
            <person name="Choi T."/>
            <person name="Kim D."/>
            <person name="Ryu S."/>
            <person name="Kim W."/>
        </authorList>
    </citation>
    <scope>NUCLEOTIDE SEQUENCE [LARGE SCALE GENOMIC DNA]</scope>
    <source>
        <tissue evidence="2">Muscle</tissue>
    </source>
</reference>
<evidence type="ECO:0000313" key="2">
    <source>
        <dbReference type="EMBL" id="MPC37028.1"/>
    </source>
</evidence>
<proteinExistence type="predicted"/>
<accession>A0A5B7EVE5</accession>
<comment type="caution">
    <text evidence="2">The sequence shown here is derived from an EMBL/GenBank/DDBJ whole genome shotgun (WGS) entry which is preliminary data.</text>
</comment>
<feature type="region of interest" description="Disordered" evidence="1">
    <location>
        <begin position="110"/>
        <end position="129"/>
    </location>
</feature>
<dbReference type="Proteomes" id="UP000324222">
    <property type="component" value="Unassembled WGS sequence"/>
</dbReference>
<sequence>MTTGVTEAFLYQRTSSTGSEGLSELMRQGSLAVEPRTAVTATNVPAENDKMEVRQHGIKSRKPHKAGQAARCIPRRATSEGSMSPLLPFPPGEPRGDLRLREPHRIIGLHSPAFQPPSPSASSRRRHSASLPGVLNTYSLHINNYFTAVKRGRSYGSPHPVVAAKTMVKETGHHFPLRAHPLSGQEWYFLGATDDSKTFSPRMTNYRNKQFT</sequence>